<organism evidence="4 5">
    <name type="scientific">Tissierella praeacuta DSM 18095</name>
    <dbReference type="NCBI Taxonomy" id="1123404"/>
    <lineage>
        <taxon>Bacteria</taxon>
        <taxon>Bacillati</taxon>
        <taxon>Bacillota</taxon>
        <taxon>Tissierellia</taxon>
        <taxon>Tissierellales</taxon>
        <taxon>Tissierellaceae</taxon>
        <taxon>Tissierella</taxon>
    </lineage>
</organism>
<name>A0A1M4WMT5_9FIRM</name>
<feature type="domain" description="Copper amine oxidase-like N-terminal" evidence="3">
    <location>
        <begin position="46"/>
        <end position="90"/>
    </location>
</feature>
<dbReference type="AlphaFoldDB" id="A0A1M4WMT5"/>
<keyword evidence="2" id="KW-0732">Signal</keyword>
<reference evidence="5" key="1">
    <citation type="submission" date="2016-11" db="EMBL/GenBank/DDBJ databases">
        <authorList>
            <person name="Varghese N."/>
            <person name="Submissions S."/>
        </authorList>
    </citation>
    <scope>NUCLEOTIDE SEQUENCE [LARGE SCALE GENOMIC DNA]</scope>
    <source>
        <strain evidence="5">DSM 18095</strain>
    </source>
</reference>
<evidence type="ECO:0000256" key="2">
    <source>
        <dbReference type="SAM" id="SignalP"/>
    </source>
</evidence>
<evidence type="ECO:0000313" key="4">
    <source>
        <dbReference type="EMBL" id="SHE82601.1"/>
    </source>
</evidence>
<dbReference type="InterPro" id="IPR036582">
    <property type="entry name" value="Mao_N_sf"/>
</dbReference>
<dbReference type="RefSeq" id="WP_072975870.1">
    <property type="nucleotide sequence ID" value="NZ_FQTY01000007.1"/>
</dbReference>
<evidence type="ECO:0000259" key="3">
    <source>
        <dbReference type="Pfam" id="PF07833"/>
    </source>
</evidence>
<dbReference type="InterPro" id="IPR012854">
    <property type="entry name" value="Cu_amine_oxidase-like_N"/>
</dbReference>
<keyword evidence="1" id="KW-0175">Coiled coil</keyword>
<proteinExistence type="predicted"/>
<feature type="chain" id="PRO_5013155152" evidence="2">
    <location>
        <begin position="30"/>
        <end position="340"/>
    </location>
</feature>
<evidence type="ECO:0000256" key="1">
    <source>
        <dbReference type="SAM" id="Coils"/>
    </source>
</evidence>
<evidence type="ECO:0000313" key="5">
    <source>
        <dbReference type="Proteomes" id="UP000184114"/>
    </source>
</evidence>
<feature type="signal peptide" evidence="2">
    <location>
        <begin position="1"/>
        <end position="29"/>
    </location>
</feature>
<dbReference type="Gene3D" id="3.30.457.10">
    <property type="entry name" value="Copper amine oxidase-like, N-terminal domain"/>
    <property type="match status" value="1"/>
</dbReference>
<feature type="coiled-coil region" evidence="1">
    <location>
        <begin position="106"/>
        <end position="133"/>
    </location>
</feature>
<dbReference type="SUPFAM" id="SSF55383">
    <property type="entry name" value="Copper amine oxidase, domain N"/>
    <property type="match status" value="1"/>
</dbReference>
<dbReference type="Pfam" id="PF07833">
    <property type="entry name" value="Cu_amine_oxidN1"/>
    <property type="match status" value="1"/>
</dbReference>
<dbReference type="Proteomes" id="UP000184114">
    <property type="component" value="Unassembled WGS sequence"/>
</dbReference>
<sequence>MKKKIGRKQVLFIVTMVIMSSLLVPTVFAADTYATLKGVFADIKIFSNGQQVYLDTKPLIINSTTYVPVRALGNVLNKEIGWNQQDRRIDINDRFDEGYNYALVQLNEKQNQIYKLEERIKELENDKSSSKKGKISNLSDMEKYLNKEYDKYQKIGFDIKLSGSTKDIKVKIYVNKKDDSKWSSLSQSKIKSYIQDIVDDIQDEFKNADISGYIENEYTDRQEVDFEVNSKGKLTIDYDYRSSGKKKIKDLSDMEDHLNDYYKKYDGIRFDFTLKGTEKSVRVYIDVKSSDWRNYDYQEKFLERVYEDITDEFTKAEVYGYINDDDYYFTFDSKGKVTIK</sequence>
<protein>
    <submittedName>
        <fullName evidence="4">Copper amine oxidase N-terminal domain-containing protein</fullName>
    </submittedName>
</protein>
<dbReference type="STRING" id="1123404.SAMN02745784_01942"/>
<gene>
    <name evidence="4" type="ORF">SAMN02745784_01942</name>
</gene>
<keyword evidence="5" id="KW-1185">Reference proteome</keyword>
<dbReference type="EMBL" id="FQTY01000007">
    <property type="protein sequence ID" value="SHE82601.1"/>
    <property type="molecule type" value="Genomic_DNA"/>
</dbReference>
<dbReference type="GeneID" id="90993898"/>
<accession>A0A1M4WMT5</accession>